<dbReference type="EMBL" id="LAVA02000132">
    <property type="protein sequence ID" value="OIJ62813.1"/>
    <property type="molecule type" value="Genomic_DNA"/>
</dbReference>
<reference evidence="1" key="1">
    <citation type="submission" date="2016-10" db="EMBL/GenBank/DDBJ databases">
        <title>Genome sequence of Streptomyces mangrovisoli MUSC 149.</title>
        <authorList>
            <person name="Lee L.-H."/>
            <person name="Ser H.-L."/>
        </authorList>
    </citation>
    <scope>NUCLEOTIDE SEQUENCE [LARGE SCALE GENOMIC DNA]</scope>
    <source>
        <strain evidence="1">MUSC 149</strain>
    </source>
</reference>
<name>A0A1J4NNF5_9ACTN</name>
<keyword evidence="2" id="KW-1185">Reference proteome</keyword>
<evidence type="ECO:0000313" key="2">
    <source>
        <dbReference type="Proteomes" id="UP000034196"/>
    </source>
</evidence>
<protein>
    <recommendedName>
        <fullName evidence="3">Cupin domain-containing protein</fullName>
    </recommendedName>
</protein>
<dbReference type="SUPFAM" id="SSF51182">
    <property type="entry name" value="RmlC-like cupins"/>
    <property type="match status" value="1"/>
</dbReference>
<gene>
    <name evidence="1" type="ORF">WN71_037460</name>
</gene>
<dbReference type="AlphaFoldDB" id="A0A1J4NNF5"/>
<organism evidence="1 2">
    <name type="scientific">Streptomyces mangrovisoli</name>
    <dbReference type="NCBI Taxonomy" id="1428628"/>
    <lineage>
        <taxon>Bacteria</taxon>
        <taxon>Bacillati</taxon>
        <taxon>Actinomycetota</taxon>
        <taxon>Actinomycetes</taxon>
        <taxon>Kitasatosporales</taxon>
        <taxon>Streptomycetaceae</taxon>
        <taxon>Streptomyces</taxon>
    </lineage>
</organism>
<dbReference type="RefSeq" id="WP_046592633.1">
    <property type="nucleotide sequence ID" value="NZ_LAVA02000132.1"/>
</dbReference>
<sequence>MPRTSKPEAELLVDEPVIEGRYAQIGPYTVGYETMKADMDPAPLFRGLPDDRCQCPHWGQVVSGKIVFRYADHDEVFHAGDAYYGAPGHLPLVFAGTEVVEFSPTEELNRSMEVIGRNLAEAKAAEASS</sequence>
<dbReference type="OrthoDB" id="1119958at2"/>
<comment type="caution">
    <text evidence="1">The sequence shown here is derived from an EMBL/GenBank/DDBJ whole genome shotgun (WGS) entry which is preliminary data.</text>
</comment>
<proteinExistence type="predicted"/>
<dbReference type="STRING" id="1428628.WN71_037460"/>
<evidence type="ECO:0008006" key="3">
    <source>
        <dbReference type="Google" id="ProtNLM"/>
    </source>
</evidence>
<dbReference type="Proteomes" id="UP000034196">
    <property type="component" value="Unassembled WGS sequence"/>
</dbReference>
<accession>A0A1J4NNF5</accession>
<evidence type="ECO:0000313" key="1">
    <source>
        <dbReference type="EMBL" id="OIJ62813.1"/>
    </source>
</evidence>
<dbReference type="InterPro" id="IPR011051">
    <property type="entry name" value="RmlC_Cupin_sf"/>
</dbReference>